<dbReference type="Proteomes" id="UP000803844">
    <property type="component" value="Unassembled WGS sequence"/>
</dbReference>
<organism evidence="4 5">
    <name type="scientific">Cryphonectria parasitica (strain ATCC 38755 / EP155)</name>
    <dbReference type="NCBI Taxonomy" id="660469"/>
    <lineage>
        <taxon>Eukaryota</taxon>
        <taxon>Fungi</taxon>
        <taxon>Dikarya</taxon>
        <taxon>Ascomycota</taxon>
        <taxon>Pezizomycotina</taxon>
        <taxon>Sordariomycetes</taxon>
        <taxon>Sordariomycetidae</taxon>
        <taxon>Diaporthales</taxon>
        <taxon>Cryphonectriaceae</taxon>
        <taxon>Cryphonectria-Endothia species complex</taxon>
        <taxon>Cryphonectria</taxon>
    </lineage>
</organism>
<keyword evidence="1" id="KW-0812">Transmembrane</keyword>
<comment type="caution">
    <text evidence="4">The sequence shown here is derived from an EMBL/GenBank/DDBJ whole genome shotgun (WGS) entry which is preliminary data.</text>
</comment>
<keyword evidence="1" id="KW-0472">Membrane</keyword>
<dbReference type="AlphaFoldDB" id="A0A9P4Y0X6"/>
<evidence type="ECO:0000313" key="5">
    <source>
        <dbReference type="Proteomes" id="UP000803844"/>
    </source>
</evidence>
<protein>
    <recommendedName>
        <fullName evidence="3">DUF7707 domain-containing protein</fullName>
    </recommendedName>
</protein>
<dbReference type="Pfam" id="PF24808">
    <property type="entry name" value="DUF7707"/>
    <property type="match status" value="1"/>
</dbReference>
<reference evidence="4" key="1">
    <citation type="journal article" date="2020" name="Phytopathology">
        <title>Genome sequence of the chestnut blight fungus Cryphonectria parasitica EP155: A fundamental resource for an archetypical invasive plant pathogen.</title>
        <authorList>
            <person name="Crouch J.A."/>
            <person name="Dawe A."/>
            <person name="Aerts A."/>
            <person name="Barry K."/>
            <person name="Churchill A.C.L."/>
            <person name="Grimwood J."/>
            <person name="Hillman B."/>
            <person name="Milgroom M.G."/>
            <person name="Pangilinan J."/>
            <person name="Smith M."/>
            <person name="Salamov A."/>
            <person name="Schmutz J."/>
            <person name="Yadav J."/>
            <person name="Grigoriev I.V."/>
            <person name="Nuss D."/>
        </authorList>
    </citation>
    <scope>NUCLEOTIDE SEQUENCE</scope>
    <source>
        <strain evidence="4">EP155</strain>
    </source>
</reference>
<gene>
    <name evidence="4" type="ORF">M406DRAFT_278023</name>
</gene>
<dbReference type="RefSeq" id="XP_040775450.1">
    <property type="nucleotide sequence ID" value="XM_040918335.1"/>
</dbReference>
<dbReference type="GeneID" id="63835464"/>
<dbReference type="PANTHER" id="PTHR38118:SF2">
    <property type="entry name" value="CDP-ALCOHOL PHOSPHATIDYLTRANSFERASE PROTEIN"/>
    <property type="match status" value="1"/>
</dbReference>
<feature type="chain" id="PRO_5040257673" description="DUF7707 domain-containing protein" evidence="2">
    <location>
        <begin position="22"/>
        <end position="191"/>
    </location>
</feature>
<evidence type="ECO:0000313" key="4">
    <source>
        <dbReference type="EMBL" id="KAF3764489.1"/>
    </source>
</evidence>
<feature type="transmembrane region" description="Helical" evidence="1">
    <location>
        <begin position="173"/>
        <end position="190"/>
    </location>
</feature>
<dbReference type="EMBL" id="MU032348">
    <property type="protein sequence ID" value="KAF3764489.1"/>
    <property type="molecule type" value="Genomic_DNA"/>
</dbReference>
<sequence>MPSFKTAVLAVATAFVASVRADYYIVPTSVPVATREEWCSSEVAECPSICEDMGAGGAKVNTCDSTTLSYGCLCDDNTTPNVSEYSLTLPYFVCTEWGNQCVTACGINNTCASACRQDHPCGALDPTTNKTNSTATASASSTSSTSSSGSDTVYSSLNGKSAAGPPAFEMARLYSTMAVLGLFCVGFGYLL</sequence>
<dbReference type="InterPro" id="IPR056124">
    <property type="entry name" value="DUF7707"/>
</dbReference>
<evidence type="ECO:0000259" key="3">
    <source>
        <dbReference type="Pfam" id="PF24808"/>
    </source>
</evidence>
<name>A0A9P4Y0X6_CRYP1</name>
<feature type="signal peptide" evidence="2">
    <location>
        <begin position="1"/>
        <end position="21"/>
    </location>
</feature>
<dbReference type="OrthoDB" id="2439692at2759"/>
<proteinExistence type="predicted"/>
<dbReference type="PANTHER" id="PTHR38118">
    <property type="entry name" value="ANCHORED CELL WALL PROTEIN 11-RELATED"/>
    <property type="match status" value="1"/>
</dbReference>
<accession>A0A9P4Y0X6</accession>
<feature type="domain" description="DUF7707" evidence="3">
    <location>
        <begin position="24"/>
        <end position="126"/>
    </location>
</feature>
<keyword evidence="5" id="KW-1185">Reference proteome</keyword>
<evidence type="ECO:0000256" key="2">
    <source>
        <dbReference type="SAM" id="SignalP"/>
    </source>
</evidence>
<keyword evidence="1" id="KW-1133">Transmembrane helix</keyword>
<evidence type="ECO:0000256" key="1">
    <source>
        <dbReference type="SAM" id="Phobius"/>
    </source>
</evidence>
<keyword evidence="2" id="KW-0732">Signal</keyword>